<feature type="transmembrane region" description="Helical" evidence="7">
    <location>
        <begin position="89"/>
        <end position="111"/>
    </location>
</feature>
<keyword evidence="2" id="KW-1003">Cell membrane</keyword>
<feature type="transmembrane region" description="Helical" evidence="7">
    <location>
        <begin position="173"/>
        <end position="198"/>
    </location>
</feature>
<dbReference type="GeneID" id="94368650"/>
<keyword evidence="3 7" id="KW-0812">Transmembrane</keyword>
<proteinExistence type="predicted"/>
<comment type="subcellular location">
    <subcellularLocation>
        <location evidence="1">Cell membrane</location>
        <topology evidence="1">Multi-pass membrane protein</topology>
    </subcellularLocation>
</comment>
<feature type="transmembrane region" description="Helical" evidence="7">
    <location>
        <begin position="210"/>
        <end position="233"/>
    </location>
</feature>
<reference evidence="9" key="1">
    <citation type="journal article" date="2019" name="Int. J. Syst. Evol. Microbiol.">
        <title>The Global Catalogue of Microorganisms (GCM) 10K type strain sequencing project: providing services to taxonomists for standard genome sequencing and annotation.</title>
        <authorList>
            <consortium name="The Broad Institute Genomics Platform"/>
            <consortium name="The Broad Institute Genome Sequencing Center for Infectious Disease"/>
            <person name="Wu L."/>
            <person name="Ma J."/>
        </authorList>
    </citation>
    <scope>NUCLEOTIDE SEQUENCE [LARGE SCALE GENOMIC DNA]</scope>
    <source>
        <strain evidence="9">KCTC 12708</strain>
    </source>
</reference>
<name>A0ABQ3BL84_9FLAO</name>
<dbReference type="Pfam" id="PF03631">
    <property type="entry name" value="Virul_fac_BrkB"/>
    <property type="match status" value="1"/>
</dbReference>
<dbReference type="RefSeq" id="WP_036243053.1">
    <property type="nucleotide sequence ID" value="NZ_BMWY01000002.1"/>
</dbReference>
<evidence type="ECO:0000256" key="4">
    <source>
        <dbReference type="ARBA" id="ARBA00022989"/>
    </source>
</evidence>
<accession>A0ABQ3BL84</accession>
<feature type="transmembrane region" description="Helical" evidence="7">
    <location>
        <begin position="132"/>
        <end position="161"/>
    </location>
</feature>
<dbReference type="Proteomes" id="UP000615593">
    <property type="component" value="Unassembled WGS sequence"/>
</dbReference>
<sequence length="329" mass="36803">MLKKYFKLIKNTYSEWMKNDPFEQSAVIAYYTLFSLPSLLVIVITIAGYFYGREAVQDKITSEIGMFIGEGTAEAIETMISNAFLEGGSILTILFGIGMLLFGATGAFFQLKKAMNKVWGVRPKKENFKMILLDRAISLGMILVIGFMLLVSLVISAIIQALGNYLQSFAPEITSFALSTFNFLISYIFIGAIFAGVFKLLPDIRIGWKVTFTGASITTILFLVGEFLLGFYFGQSDPTSVYGGASSVILILLWVFYSCLIMLFGAEFTVQYALFRGYTIKPNSLAEPAERQELEELKEREEEIKKKSELLKELEAEGPGEHADEEFKN</sequence>
<dbReference type="PIRSF" id="PIRSF035875">
    <property type="entry name" value="RNase_BN"/>
    <property type="match status" value="1"/>
</dbReference>
<comment type="caution">
    <text evidence="8">The sequence shown here is derived from an EMBL/GenBank/DDBJ whole genome shotgun (WGS) entry which is preliminary data.</text>
</comment>
<evidence type="ECO:0000256" key="1">
    <source>
        <dbReference type="ARBA" id="ARBA00004651"/>
    </source>
</evidence>
<dbReference type="PANTHER" id="PTHR30213">
    <property type="entry name" value="INNER MEMBRANE PROTEIN YHJD"/>
    <property type="match status" value="1"/>
</dbReference>
<keyword evidence="4 7" id="KW-1133">Transmembrane helix</keyword>
<feature type="transmembrane region" description="Helical" evidence="7">
    <location>
        <begin position="245"/>
        <end position="266"/>
    </location>
</feature>
<keyword evidence="9" id="KW-1185">Reference proteome</keyword>
<evidence type="ECO:0000256" key="2">
    <source>
        <dbReference type="ARBA" id="ARBA00022475"/>
    </source>
</evidence>
<evidence type="ECO:0000313" key="8">
    <source>
        <dbReference type="EMBL" id="GGZ50306.1"/>
    </source>
</evidence>
<feature type="region of interest" description="Disordered" evidence="6">
    <location>
        <begin position="310"/>
        <end position="329"/>
    </location>
</feature>
<keyword evidence="5 7" id="KW-0472">Membrane</keyword>
<feature type="transmembrane region" description="Helical" evidence="7">
    <location>
        <begin position="27"/>
        <end position="51"/>
    </location>
</feature>
<evidence type="ECO:0000313" key="9">
    <source>
        <dbReference type="Proteomes" id="UP000615593"/>
    </source>
</evidence>
<evidence type="ECO:0000256" key="3">
    <source>
        <dbReference type="ARBA" id="ARBA00022692"/>
    </source>
</evidence>
<evidence type="ECO:0000256" key="7">
    <source>
        <dbReference type="SAM" id="Phobius"/>
    </source>
</evidence>
<protein>
    <recommendedName>
        <fullName evidence="10">YihY family inner membrane protein</fullName>
    </recommendedName>
</protein>
<evidence type="ECO:0000256" key="6">
    <source>
        <dbReference type="SAM" id="MobiDB-lite"/>
    </source>
</evidence>
<evidence type="ECO:0000256" key="5">
    <source>
        <dbReference type="ARBA" id="ARBA00023136"/>
    </source>
</evidence>
<evidence type="ECO:0008006" key="10">
    <source>
        <dbReference type="Google" id="ProtNLM"/>
    </source>
</evidence>
<dbReference type="PANTHER" id="PTHR30213:SF1">
    <property type="entry name" value="INNER MEMBRANE PROTEIN YHJD"/>
    <property type="match status" value="1"/>
</dbReference>
<dbReference type="InterPro" id="IPR017039">
    <property type="entry name" value="Virul_fac_BrkB"/>
</dbReference>
<gene>
    <name evidence="8" type="ORF">GCM10008088_09850</name>
</gene>
<dbReference type="EMBL" id="BMWY01000002">
    <property type="protein sequence ID" value="GGZ50306.1"/>
    <property type="molecule type" value="Genomic_DNA"/>
</dbReference>
<organism evidence="8 9">
    <name type="scientific">Mesonia mobilis</name>
    <dbReference type="NCBI Taxonomy" id="369791"/>
    <lineage>
        <taxon>Bacteria</taxon>
        <taxon>Pseudomonadati</taxon>
        <taxon>Bacteroidota</taxon>
        <taxon>Flavobacteriia</taxon>
        <taxon>Flavobacteriales</taxon>
        <taxon>Flavobacteriaceae</taxon>
        <taxon>Mesonia</taxon>
    </lineage>
</organism>